<evidence type="ECO:0000313" key="2">
    <source>
        <dbReference type="EMBL" id="KAK8132088.1"/>
    </source>
</evidence>
<name>A0AAW0RB81_9PEZI</name>
<organism evidence="2 3">
    <name type="scientific">Apiospora kogelbergensis</name>
    <dbReference type="NCBI Taxonomy" id="1337665"/>
    <lineage>
        <taxon>Eukaryota</taxon>
        <taxon>Fungi</taxon>
        <taxon>Dikarya</taxon>
        <taxon>Ascomycota</taxon>
        <taxon>Pezizomycotina</taxon>
        <taxon>Sordariomycetes</taxon>
        <taxon>Xylariomycetidae</taxon>
        <taxon>Amphisphaeriales</taxon>
        <taxon>Apiosporaceae</taxon>
        <taxon>Apiospora</taxon>
    </lineage>
</organism>
<evidence type="ECO:0000256" key="1">
    <source>
        <dbReference type="SAM" id="MobiDB-lite"/>
    </source>
</evidence>
<reference evidence="2 3" key="1">
    <citation type="submission" date="2023-01" db="EMBL/GenBank/DDBJ databases">
        <title>Analysis of 21 Apiospora genomes using comparative genomics revels a genus with tremendous synthesis potential of carbohydrate active enzymes and secondary metabolites.</title>
        <authorList>
            <person name="Sorensen T."/>
        </authorList>
    </citation>
    <scope>NUCLEOTIDE SEQUENCE [LARGE SCALE GENOMIC DNA]</scope>
    <source>
        <strain evidence="2 3">CBS 117206</strain>
    </source>
</reference>
<keyword evidence="3" id="KW-1185">Reference proteome</keyword>
<dbReference type="AlphaFoldDB" id="A0AAW0RB81"/>
<evidence type="ECO:0000313" key="3">
    <source>
        <dbReference type="Proteomes" id="UP001392437"/>
    </source>
</evidence>
<gene>
    <name evidence="2" type="ORF">PG999_000261</name>
</gene>
<sequence>MDSERHRPQRHPATAQGGHDSEAGRAGAGPGRVAPVGAEARTKGTCADCTEKLKAARKDLSDAQRDVWAARLDAASEEAFGAVFAVEKQLVSQFRQACKKACREDRDIYHTEPLATHRRKARQLLLCANEMQREVARHKVSSAQVVERAIHVLGKEFIMVDVWKYKSDSDLRDGLEIAMPGIMRTVLAMRSHPDLDGEIRDTMSAEFGKALL</sequence>
<dbReference type="Proteomes" id="UP001392437">
    <property type="component" value="Unassembled WGS sequence"/>
</dbReference>
<feature type="region of interest" description="Disordered" evidence="1">
    <location>
        <begin position="1"/>
        <end position="41"/>
    </location>
</feature>
<protein>
    <submittedName>
        <fullName evidence="2">Uncharacterized protein</fullName>
    </submittedName>
</protein>
<accession>A0AAW0RB81</accession>
<comment type="caution">
    <text evidence="2">The sequence shown here is derived from an EMBL/GenBank/DDBJ whole genome shotgun (WGS) entry which is preliminary data.</text>
</comment>
<dbReference type="EMBL" id="JAQQWP010000001">
    <property type="protein sequence ID" value="KAK8132088.1"/>
    <property type="molecule type" value="Genomic_DNA"/>
</dbReference>
<proteinExistence type="predicted"/>